<dbReference type="PANTHER" id="PTHR20872:SF1">
    <property type="entry name" value="F-BOX DOMAIN-CONTAINING PROTEIN"/>
    <property type="match status" value="1"/>
</dbReference>
<evidence type="ECO:0000256" key="1">
    <source>
        <dbReference type="ARBA" id="ARBA00003437"/>
    </source>
</evidence>
<keyword evidence="7" id="KW-1185">Reference proteome</keyword>
<evidence type="ECO:0000256" key="4">
    <source>
        <dbReference type="ARBA" id="ARBA00070268"/>
    </source>
</evidence>
<sequence>MVPGTPFWGAYSKVGYNHREGPSSSQRPPHLPKGWQLEKDLEEIKAWKCNGCRAWRPSLDLLAEVGTSGLRGFSGPLMSPRCYIKYLKIIFDHTLEFNRGFVTTVLDMVAWKNSKLQALSIVCHGKSPFFCSGQDILQSILGLCQCSNKIDLRYIDLQQMPFTLDSRIITMIARSCPNLHTLLINNHAPGIIILRAETIVEVLRVCPKLSTLGIYYASLSKDMFQELGKPSREPFKSLRLFYEGLDNDIPEELWVRLSERHPQLRVELEFAPTVSTRKMPHILQPSIPISTLRFNTFTHTADLVRLVTSHYHRTLEKLVLYTAPSADLNFSLVEMAAKCVHLKEVHCSCVVSQAVIDAFLLHCPRLKRYALSTVLFFCEFPHSWWNSPVASRISSYFTF</sequence>
<name>A0A8D2IYG0_VARKO</name>
<dbReference type="PANTHER" id="PTHR20872">
    <property type="match status" value="1"/>
</dbReference>
<dbReference type="Ensembl" id="ENSVKKT00000004008.1">
    <property type="protein sequence ID" value="ENSVKKP00000003901.1"/>
    <property type="gene ID" value="ENSVKKG00000002945.1"/>
</dbReference>
<dbReference type="FunFam" id="3.80.10.10:FF:000260">
    <property type="entry name" value="F-box/LRR-repeat protein 8"/>
    <property type="match status" value="1"/>
</dbReference>
<dbReference type="Gene3D" id="3.80.10.10">
    <property type="entry name" value="Ribonuclease Inhibitor"/>
    <property type="match status" value="1"/>
</dbReference>
<comment type="subunit">
    <text evidence="3">Directly interacts with SKP1 and CUL1.</text>
</comment>
<dbReference type="SUPFAM" id="SSF52047">
    <property type="entry name" value="RNI-like"/>
    <property type="match status" value="1"/>
</dbReference>
<dbReference type="AlphaFoldDB" id="A0A8D2IYG0"/>
<reference evidence="6" key="1">
    <citation type="submission" date="2025-08" db="UniProtKB">
        <authorList>
            <consortium name="Ensembl"/>
        </authorList>
    </citation>
    <scope>IDENTIFICATION</scope>
</reference>
<accession>A0A8D2IYG0</accession>
<reference evidence="6" key="2">
    <citation type="submission" date="2025-09" db="UniProtKB">
        <authorList>
            <consortium name="Ensembl"/>
        </authorList>
    </citation>
    <scope>IDENTIFICATION</scope>
</reference>
<dbReference type="Proteomes" id="UP000694545">
    <property type="component" value="Unplaced"/>
</dbReference>
<evidence type="ECO:0000256" key="2">
    <source>
        <dbReference type="ARBA" id="ARBA00022786"/>
    </source>
</evidence>
<evidence type="ECO:0000256" key="3">
    <source>
        <dbReference type="ARBA" id="ARBA00062469"/>
    </source>
</evidence>
<comment type="function">
    <text evidence="1">Substrate-recognition component of the SCF (SKP1-CUL1-F-box protein)-type E3 ubiquitin ligase complex.</text>
</comment>
<dbReference type="InterPro" id="IPR032675">
    <property type="entry name" value="LRR_dom_sf"/>
</dbReference>
<proteinExistence type="predicted"/>
<keyword evidence="2" id="KW-0833">Ubl conjugation pathway</keyword>
<evidence type="ECO:0000256" key="5">
    <source>
        <dbReference type="ARBA" id="ARBA00077971"/>
    </source>
</evidence>
<protein>
    <recommendedName>
        <fullName evidence="4">F-box/LRR-repeat protein 8</fullName>
    </recommendedName>
    <alternativeName>
        <fullName evidence="5">F-box and leucine-rich repeat protein 8</fullName>
    </alternativeName>
</protein>
<evidence type="ECO:0000313" key="7">
    <source>
        <dbReference type="Proteomes" id="UP000694545"/>
    </source>
</evidence>
<dbReference type="OMA" id="RHPQFRV"/>
<organism evidence="6 7">
    <name type="scientific">Varanus komodoensis</name>
    <name type="common">Komodo dragon</name>
    <dbReference type="NCBI Taxonomy" id="61221"/>
    <lineage>
        <taxon>Eukaryota</taxon>
        <taxon>Metazoa</taxon>
        <taxon>Chordata</taxon>
        <taxon>Craniata</taxon>
        <taxon>Vertebrata</taxon>
        <taxon>Euteleostomi</taxon>
        <taxon>Lepidosauria</taxon>
        <taxon>Squamata</taxon>
        <taxon>Bifurcata</taxon>
        <taxon>Unidentata</taxon>
        <taxon>Episquamata</taxon>
        <taxon>Toxicofera</taxon>
        <taxon>Anguimorpha</taxon>
        <taxon>Paleoanguimorpha</taxon>
        <taxon>Varanoidea</taxon>
        <taxon>Varanidae</taxon>
        <taxon>Varanus</taxon>
    </lineage>
</organism>
<evidence type="ECO:0000313" key="6">
    <source>
        <dbReference type="Ensembl" id="ENSVKKP00000003901.1"/>
    </source>
</evidence>